<evidence type="ECO:0000313" key="1">
    <source>
        <dbReference type="EMBL" id="QCI65537.1"/>
    </source>
</evidence>
<dbReference type="EMBL" id="CP039690">
    <property type="protein sequence ID" value="QCI65537.1"/>
    <property type="molecule type" value="Genomic_DNA"/>
</dbReference>
<dbReference type="RefSeq" id="WP_136960983.1">
    <property type="nucleotide sequence ID" value="NZ_CP039690.1"/>
</dbReference>
<keyword evidence="2" id="KW-1185">Reference proteome</keyword>
<evidence type="ECO:0000313" key="2">
    <source>
        <dbReference type="Proteomes" id="UP000298781"/>
    </source>
</evidence>
<gene>
    <name evidence="1" type="ORF">E8M01_15775</name>
</gene>
<organism evidence="1 2">
    <name type="scientific">Phreatobacter stygius</name>
    <dbReference type="NCBI Taxonomy" id="1940610"/>
    <lineage>
        <taxon>Bacteria</taxon>
        <taxon>Pseudomonadati</taxon>
        <taxon>Pseudomonadota</taxon>
        <taxon>Alphaproteobacteria</taxon>
        <taxon>Hyphomicrobiales</taxon>
        <taxon>Phreatobacteraceae</taxon>
        <taxon>Phreatobacter</taxon>
    </lineage>
</organism>
<sequence>MSLFGPLVDRITTFAGTHVPAATPITEIPGTPGIADIRALAMADPALRVILGSRGKATVEPVEAGDGALAITFSACFVARGGASLSFPTLAAAGRATADAAVGLAAQLVSWLPGIDRVTETRALAVDFDTPIELQPDGIVCHTVSWVHQLIIGTPQADSFDAEIGAALVSAEWERGETVVAVMPAEVIAELGAPS</sequence>
<reference evidence="1 2" key="1">
    <citation type="submission" date="2019-04" db="EMBL/GenBank/DDBJ databases">
        <title>Phreatobacter aquaticus sp. nov.</title>
        <authorList>
            <person name="Choi A."/>
        </authorList>
    </citation>
    <scope>NUCLEOTIDE SEQUENCE [LARGE SCALE GENOMIC DNA]</scope>
    <source>
        <strain evidence="1 2">KCTC 52518</strain>
    </source>
</reference>
<accession>A0A4D7BC05</accession>
<proteinExistence type="predicted"/>
<protein>
    <submittedName>
        <fullName evidence="1">Uncharacterized protein</fullName>
    </submittedName>
</protein>
<dbReference type="KEGG" id="pstg:E8M01_15775"/>
<dbReference type="Proteomes" id="UP000298781">
    <property type="component" value="Chromosome"/>
</dbReference>
<dbReference type="AlphaFoldDB" id="A0A4D7BC05"/>
<name>A0A4D7BC05_9HYPH</name>